<dbReference type="SUPFAM" id="SSF52833">
    <property type="entry name" value="Thioredoxin-like"/>
    <property type="match status" value="1"/>
</dbReference>
<dbReference type="STRING" id="767769.A0A1L9UYT2"/>
<comment type="similarity">
    <text evidence="1">Belongs to the peroxiredoxin family. Prx5 subfamily.</text>
</comment>
<feature type="domain" description="Redoxin" evidence="2">
    <location>
        <begin position="56"/>
        <end position="191"/>
    </location>
</feature>
<sequence length="192" mass="21307">MTRLRHISSKTSPRNLLHCNDIHSIYEQSGQDVTPPNLPVPEDDGACDHLYTHPAVPSVSLKATDQSVVSLSELPGLTIVFLYPRTATAHEDIPESWNSIPGARGCSPQACSFRDNLPSLKQLGVTQVFGLSTQSTDYQKEAHDRLHLAYSLLSDDKLEFIQALRLPTFEWEGRTLSKRITLAIEGGKVIHH</sequence>
<evidence type="ECO:0000259" key="2">
    <source>
        <dbReference type="Pfam" id="PF08534"/>
    </source>
</evidence>
<dbReference type="VEuPathDB" id="FungiDB:ASPBRDRAFT_60559"/>
<reference evidence="4" key="1">
    <citation type="journal article" date="2017" name="Genome Biol.">
        <title>Comparative genomics reveals high biological diversity and specific adaptations in the industrially and medically important fungal genus Aspergillus.</title>
        <authorList>
            <person name="de Vries R.P."/>
            <person name="Riley R."/>
            <person name="Wiebenga A."/>
            <person name="Aguilar-Osorio G."/>
            <person name="Amillis S."/>
            <person name="Uchima C.A."/>
            <person name="Anderluh G."/>
            <person name="Asadollahi M."/>
            <person name="Askin M."/>
            <person name="Barry K."/>
            <person name="Battaglia E."/>
            <person name="Bayram O."/>
            <person name="Benocci T."/>
            <person name="Braus-Stromeyer S.A."/>
            <person name="Caldana C."/>
            <person name="Canovas D."/>
            <person name="Cerqueira G.C."/>
            <person name="Chen F."/>
            <person name="Chen W."/>
            <person name="Choi C."/>
            <person name="Clum A."/>
            <person name="Dos Santos R.A."/>
            <person name="Damasio A.R."/>
            <person name="Diallinas G."/>
            <person name="Emri T."/>
            <person name="Fekete E."/>
            <person name="Flipphi M."/>
            <person name="Freyberg S."/>
            <person name="Gallo A."/>
            <person name="Gournas C."/>
            <person name="Habgood R."/>
            <person name="Hainaut M."/>
            <person name="Harispe M.L."/>
            <person name="Henrissat B."/>
            <person name="Hilden K.S."/>
            <person name="Hope R."/>
            <person name="Hossain A."/>
            <person name="Karabika E."/>
            <person name="Karaffa L."/>
            <person name="Karanyi Z."/>
            <person name="Krasevec N."/>
            <person name="Kuo A."/>
            <person name="Kusch H."/>
            <person name="LaButti K."/>
            <person name="Lagendijk E.L."/>
            <person name="Lapidus A."/>
            <person name="Levasseur A."/>
            <person name="Lindquist E."/>
            <person name="Lipzen A."/>
            <person name="Logrieco A.F."/>
            <person name="MacCabe A."/>
            <person name="Maekelae M.R."/>
            <person name="Malavazi I."/>
            <person name="Melin P."/>
            <person name="Meyer V."/>
            <person name="Mielnichuk N."/>
            <person name="Miskei M."/>
            <person name="Molnar A.P."/>
            <person name="Mule G."/>
            <person name="Ngan C.Y."/>
            <person name="Orejas M."/>
            <person name="Orosz E."/>
            <person name="Ouedraogo J.P."/>
            <person name="Overkamp K.M."/>
            <person name="Park H.-S."/>
            <person name="Perrone G."/>
            <person name="Piumi F."/>
            <person name="Punt P.J."/>
            <person name="Ram A.F."/>
            <person name="Ramon A."/>
            <person name="Rauscher S."/>
            <person name="Record E."/>
            <person name="Riano-Pachon D.M."/>
            <person name="Robert V."/>
            <person name="Roehrig J."/>
            <person name="Ruller R."/>
            <person name="Salamov A."/>
            <person name="Salih N.S."/>
            <person name="Samson R.A."/>
            <person name="Sandor E."/>
            <person name="Sanguinetti M."/>
            <person name="Schuetze T."/>
            <person name="Sepcic K."/>
            <person name="Shelest E."/>
            <person name="Sherlock G."/>
            <person name="Sophianopoulou V."/>
            <person name="Squina F.M."/>
            <person name="Sun H."/>
            <person name="Susca A."/>
            <person name="Todd R.B."/>
            <person name="Tsang A."/>
            <person name="Unkles S.E."/>
            <person name="van de Wiele N."/>
            <person name="van Rossen-Uffink D."/>
            <person name="Oliveira J.V."/>
            <person name="Vesth T.C."/>
            <person name="Visser J."/>
            <person name="Yu J.-H."/>
            <person name="Zhou M."/>
            <person name="Andersen M.R."/>
            <person name="Archer D.B."/>
            <person name="Baker S.E."/>
            <person name="Benoit I."/>
            <person name="Brakhage A.A."/>
            <person name="Braus G.H."/>
            <person name="Fischer R."/>
            <person name="Frisvad J.C."/>
            <person name="Goldman G.H."/>
            <person name="Houbraken J."/>
            <person name="Oakley B."/>
            <person name="Pocsi I."/>
            <person name="Scazzocchio C."/>
            <person name="Seiboth B."/>
            <person name="vanKuyk P.A."/>
            <person name="Wortman J."/>
            <person name="Dyer P.S."/>
            <person name="Grigoriev I.V."/>
        </authorList>
    </citation>
    <scope>NUCLEOTIDE SEQUENCE [LARGE SCALE GENOMIC DNA]</scope>
    <source>
        <strain evidence="4">CBS 101740 / IMI 381727 / IBT 21946</strain>
    </source>
</reference>
<protein>
    <recommendedName>
        <fullName evidence="2">Redoxin domain-containing protein</fullName>
    </recommendedName>
</protein>
<dbReference type="GO" id="GO:0016491">
    <property type="term" value="F:oxidoreductase activity"/>
    <property type="evidence" value="ECO:0007669"/>
    <property type="project" value="InterPro"/>
</dbReference>
<evidence type="ECO:0000313" key="3">
    <source>
        <dbReference type="EMBL" id="OJJ76874.1"/>
    </source>
</evidence>
<accession>A0A1L9UYT2</accession>
<evidence type="ECO:0000313" key="4">
    <source>
        <dbReference type="Proteomes" id="UP000184499"/>
    </source>
</evidence>
<evidence type="ECO:0000256" key="1">
    <source>
        <dbReference type="ARBA" id="ARBA00010505"/>
    </source>
</evidence>
<organism evidence="3 4">
    <name type="scientific">Aspergillus brasiliensis (strain CBS 101740 / IMI 381727 / IBT 21946)</name>
    <dbReference type="NCBI Taxonomy" id="767769"/>
    <lineage>
        <taxon>Eukaryota</taxon>
        <taxon>Fungi</taxon>
        <taxon>Dikarya</taxon>
        <taxon>Ascomycota</taxon>
        <taxon>Pezizomycotina</taxon>
        <taxon>Eurotiomycetes</taxon>
        <taxon>Eurotiomycetidae</taxon>
        <taxon>Eurotiales</taxon>
        <taxon>Aspergillaceae</taxon>
        <taxon>Aspergillus</taxon>
        <taxon>Aspergillus subgen. Circumdati</taxon>
    </lineage>
</organism>
<keyword evidence="4" id="KW-1185">Reference proteome</keyword>
<gene>
    <name evidence="3" type="ORF">ASPBRDRAFT_60559</name>
</gene>
<dbReference type="Gene3D" id="3.40.30.10">
    <property type="entry name" value="Glutaredoxin"/>
    <property type="match status" value="1"/>
</dbReference>
<dbReference type="CDD" id="cd03017">
    <property type="entry name" value="PRX_BCP"/>
    <property type="match status" value="1"/>
</dbReference>
<dbReference type="Proteomes" id="UP000184499">
    <property type="component" value="Unassembled WGS sequence"/>
</dbReference>
<dbReference type="OrthoDB" id="338622at2759"/>
<dbReference type="EMBL" id="KV878679">
    <property type="protein sequence ID" value="OJJ76874.1"/>
    <property type="molecule type" value="Genomic_DNA"/>
</dbReference>
<proteinExistence type="inferred from homology"/>
<dbReference type="Pfam" id="PF08534">
    <property type="entry name" value="Redoxin"/>
    <property type="match status" value="1"/>
</dbReference>
<dbReference type="OMA" id="CTPQSCA"/>
<dbReference type="InterPro" id="IPR036249">
    <property type="entry name" value="Thioredoxin-like_sf"/>
</dbReference>
<dbReference type="GeneID" id="93580738"/>
<dbReference type="InterPro" id="IPR013740">
    <property type="entry name" value="Redoxin"/>
</dbReference>
<dbReference type="AlphaFoldDB" id="A0A1L9UYT2"/>
<dbReference type="RefSeq" id="XP_067484121.1">
    <property type="nucleotide sequence ID" value="XM_067628250.1"/>
</dbReference>
<name>A0A1L9UYT2_ASPBC</name>